<name>A0A439DKY9_9PEZI</name>
<sequence>MTALKLHAPLDLCGLQERYYKLNTPPGPKSQSTLRPWKVAKIARIALWHSAQIARIVSSEFALDRSTPRVRLNPLLVPALLMSAAVVCGYAYHTRLCPLCTGSGPIDLVNVFGAPDDCERLEHWLEEGKELVNWGLDVFTGFPVCQCSIVLLSNWFREFLAEDRRADAALVLFLDELKAGLW</sequence>
<dbReference type="EMBL" id="RYZI01000001">
    <property type="protein sequence ID" value="RWA15074.1"/>
    <property type="molecule type" value="Genomic_DNA"/>
</dbReference>
<protein>
    <submittedName>
        <fullName evidence="1">Uncharacterized protein</fullName>
    </submittedName>
</protein>
<comment type="caution">
    <text evidence="1">The sequence shown here is derived from an EMBL/GenBank/DDBJ whole genome shotgun (WGS) entry which is preliminary data.</text>
</comment>
<dbReference type="STRING" id="363999.A0A439DKY9"/>
<organism evidence="1 2">
    <name type="scientific">Xylaria grammica</name>
    <dbReference type="NCBI Taxonomy" id="363999"/>
    <lineage>
        <taxon>Eukaryota</taxon>
        <taxon>Fungi</taxon>
        <taxon>Dikarya</taxon>
        <taxon>Ascomycota</taxon>
        <taxon>Pezizomycotina</taxon>
        <taxon>Sordariomycetes</taxon>
        <taxon>Xylariomycetidae</taxon>
        <taxon>Xylariales</taxon>
        <taxon>Xylariaceae</taxon>
        <taxon>Xylaria</taxon>
    </lineage>
</organism>
<keyword evidence="2" id="KW-1185">Reference proteome</keyword>
<gene>
    <name evidence="1" type="ORF">EKO27_g98</name>
</gene>
<proteinExistence type="predicted"/>
<evidence type="ECO:0000313" key="1">
    <source>
        <dbReference type="EMBL" id="RWA15074.1"/>
    </source>
</evidence>
<reference evidence="1 2" key="1">
    <citation type="submission" date="2018-12" db="EMBL/GenBank/DDBJ databases">
        <title>Draft genome sequence of Xylaria grammica IHI A82.</title>
        <authorList>
            <person name="Buettner E."/>
            <person name="Kellner H."/>
        </authorList>
    </citation>
    <scope>NUCLEOTIDE SEQUENCE [LARGE SCALE GENOMIC DNA]</scope>
    <source>
        <strain evidence="1 2">IHI A82</strain>
    </source>
</reference>
<dbReference type="AlphaFoldDB" id="A0A439DKY9"/>
<dbReference type="Proteomes" id="UP000286045">
    <property type="component" value="Unassembled WGS sequence"/>
</dbReference>
<accession>A0A439DKY9</accession>
<evidence type="ECO:0000313" key="2">
    <source>
        <dbReference type="Proteomes" id="UP000286045"/>
    </source>
</evidence>